<gene>
    <name evidence="4" type="ORF">TKK_012231</name>
</gene>
<comment type="caution">
    <text evidence="4">The sequence shown here is derived from an EMBL/GenBank/DDBJ whole genome shotgun (WGS) entry which is preliminary data.</text>
</comment>
<dbReference type="Gene3D" id="2.40.10.10">
    <property type="entry name" value="Trypsin-like serine proteases"/>
    <property type="match status" value="1"/>
</dbReference>
<dbReference type="EMBL" id="JBJJXI010000098">
    <property type="protein sequence ID" value="KAL3393364.1"/>
    <property type="molecule type" value="Genomic_DNA"/>
</dbReference>
<evidence type="ECO:0000256" key="1">
    <source>
        <dbReference type="ARBA" id="ARBA00023157"/>
    </source>
</evidence>
<name>A0ABD2WL27_9HYME</name>
<reference evidence="4 5" key="1">
    <citation type="journal article" date="2024" name="bioRxiv">
        <title>A reference genome for Trichogramma kaykai: A tiny desert-dwelling parasitoid wasp with competing sex-ratio distorters.</title>
        <authorList>
            <person name="Culotta J."/>
            <person name="Lindsey A.R."/>
        </authorList>
    </citation>
    <scope>NUCLEOTIDE SEQUENCE [LARGE SCALE GENOMIC DNA]</scope>
    <source>
        <strain evidence="4 5">KSX58</strain>
    </source>
</reference>
<keyword evidence="1" id="KW-1015">Disulfide bond</keyword>
<dbReference type="Pfam" id="PF00089">
    <property type="entry name" value="Trypsin"/>
    <property type="match status" value="1"/>
</dbReference>
<proteinExistence type="inferred from homology"/>
<dbReference type="InterPro" id="IPR009003">
    <property type="entry name" value="Peptidase_S1_PA"/>
</dbReference>
<accession>A0ABD2WL27</accession>
<comment type="similarity">
    <text evidence="2">Belongs to the peptidase S1 family. CLIP subfamily.</text>
</comment>
<dbReference type="Proteomes" id="UP001627154">
    <property type="component" value="Unassembled WGS sequence"/>
</dbReference>
<dbReference type="InterPro" id="IPR001254">
    <property type="entry name" value="Trypsin_dom"/>
</dbReference>
<dbReference type="AlphaFoldDB" id="A0ABD2WL27"/>
<evidence type="ECO:0000259" key="3">
    <source>
        <dbReference type="PROSITE" id="PS50240"/>
    </source>
</evidence>
<dbReference type="PANTHER" id="PTHR24256">
    <property type="entry name" value="TRYPTASE-RELATED"/>
    <property type="match status" value="1"/>
</dbReference>
<organism evidence="4 5">
    <name type="scientific">Trichogramma kaykai</name>
    <dbReference type="NCBI Taxonomy" id="54128"/>
    <lineage>
        <taxon>Eukaryota</taxon>
        <taxon>Metazoa</taxon>
        <taxon>Ecdysozoa</taxon>
        <taxon>Arthropoda</taxon>
        <taxon>Hexapoda</taxon>
        <taxon>Insecta</taxon>
        <taxon>Pterygota</taxon>
        <taxon>Neoptera</taxon>
        <taxon>Endopterygota</taxon>
        <taxon>Hymenoptera</taxon>
        <taxon>Apocrita</taxon>
        <taxon>Proctotrupomorpha</taxon>
        <taxon>Chalcidoidea</taxon>
        <taxon>Trichogrammatidae</taxon>
        <taxon>Trichogramma</taxon>
    </lineage>
</organism>
<dbReference type="SMART" id="SM00020">
    <property type="entry name" value="Tryp_SPc"/>
    <property type="match status" value="1"/>
</dbReference>
<evidence type="ECO:0000313" key="5">
    <source>
        <dbReference type="Proteomes" id="UP001627154"/>
    </source>
</evidence>
<dbReference type="InterPro" id="IPR043504">
    <property type="entry name" value="Peptidase_S1_PA_chymotrypsin"/>
</dbReference>
<keyword evidence="5" id="KW-1185">Reference proteome</keyword>
<sequence length="154" mass="17277">MALIKLKKDIVFSKKVQPIKLPTGKNYSLPDGSTVTLLGWGITEHGVESDSLLSTKMQVRNVRECMEEYREFLSGSKDEKVRKTYFPHIRTICLEGESDFCHADSGGPMVDENNVQVGIISFNINCGSGSPVPSAATDVRKWLWWINQELSKKI</sequence>
<protein>
    <recommendedName>
        <fullName evidence="3">Peptidase S1 domain-containing protein</fullName>
    </recommendedName>
</protein>
<evidence type="ECO:0000313" key="4">
    <source>
        <dbReference type="EMBL" id="KAL3393364.1"/>
    </source>
</evidence>
<dbReference type="PROSITE" id="PS50240">
    <property type="entry name" value="TRYPSIN_DOM"/>
    <property type="match status" value="1"/>
</dbReference>
<evidence type="ECO:0000256" key="2">
    <source>
        <dbReference type="ARBA" id="ARBA00024195"/>
    </source>
</evidence>
<feature type="domain" description="Peptidase S1" evidence="3">
    <location>
        <begin position="1"/>
        <end position="151"/>
    </location>
</feature>
<dbReference type="InterPro" id="IPR051487">
    <property type="entry name" value="Ser/Thr_Proteases_Immune/Dev"/>
</dbReference>
<dbReference type="SUPFAM" id="SSF50494">
    <property type="entry name" value="Trypsin-like serine proteases"/>
    <property type="match status" value="1"/>
</dbReference>